<accession>A0A0C9WPM7</accession>
<dbReference type="Proteomes" id="UP000054477">
    <property type="component" value="Unassembled WGS sequence"/>
</dbReference>
<evidence type="ECO:0000256" key="1">
    <source>
        <dbReference type="SAM" id="MobiDB-lite"/>
    </source>
</evidence>
<organism evidence="2 3">
    <name type="scientific">Laccaria amethystina LaAM-08-1</name>
    <dbReference type="NCBI Taxonomy" id="1095629"/>
    <lineage>
        <taxon>Eukaryota</taxon>
        <taxon>Fungi</taxon>
        <taxon>Dikarya</taxon>
        <taxon>Basidiomycota</taxon>
        <taxon>Agaricomycotina</taxon>
        <taxon>Agaricomycetes</taxon>
        <taxon>Agaricomycetidae</taxon>
        <taxon>Agaricales</taxon>
        <taxon>Agaricineae</taxon>
        <taxon>Hydnangiaceae</taxon>
        <taxon>Laccaria</taxon>
    </lineage>
</organism>
<reference evidence="3" key="2">
    <citation type="submission" date="2015-01" db="EMBL/GenBank/DDBJ databases">
        <title>Evolutionary Origins and Diversification of the Mycorrhizal Mutualists.</title>
        <authorList>
            <consortium name="DOE Joint Genome Institute"/>
            <consortium name="Mycorrhizal Genomics Consortium"/>
            <person name="Kohler A."/>
            <person name="Kuo A."/>
            <person name="Nagy L.G."/>
            <person name="Floudas D."/>
            <person name="Copeland A."/>
            <person name="Barry K.W."/>
            <person name="Cichocki N."/>
            <person name="Veneault-Fourrey C."/>
            <person name="LaButti K."/>
            <person name="Lindquist E.A."/>
            <person name="Lipzen A."/>
            <person name="Lundell T."/>
            <person name="Morin E."/>
            <person name="Murat C."/>
            <person name="Riley R."/>
            <person name="Ohm R."/>
            <person name="Sun H."/>
            <person name="Tunlid A."/>
            <person name="Henrissat B."/>
            <person name="Grigoriev I.V."/>
            <person name="Hibbett D.S."/>
            <person name="Martin F."/>
        </authorList>
    </citation>
    <scope>NUCLEOTIDE SEQUENCE [LARGE SCALE GENOMIC DNA]</scope>
    <source>
        <strain evidence="3">LaAM-08-1</strain>
    </source>
</reference>
<keyword evidence="3" id="KW-1185">Reference proteome</keyword>
<dbReference type="HOGENOM" id="CLU_1927940_0_0_1"/>
<dbReference type="STRING" id="1095629.A0A0C9WPM7"/>
<reference evidence="2 3" key="1">
    <citation type="submission" date="2014-04" db="EMBL/GenBank/DDBJ databases">
        <authorList>
            <consortium name="DOE Joint Genome Institute"/>
            <person name="Kuo A."/>
            <person name="Kohler A."/>
            <person name="Nagy L.G."/>
            <person name="Floudas D."/>
            <person name="Copeland A."/>
            <person name="Barry K.W."/>
            <person name="Cichocki N."/>
            <person name="Veneault-Fourrey C."/>
            <person name="LaButti K."/>
            <person name="Lindquist E.A."/>
            <person name="Lipzen A."/>
            <person name="Lundell T."/>
            <person name="Morin E."/>
            <person name="Murat C."/>
            <person name="Sun H."/>
            <person name="Tunlid A."/>
            <person name="Henrissat B."/>
            <person name="Grigoriev I.V."/>
            <person name="Hibbett D.S."/>
            <person name="Martin F."/>
            <person name="Nordberg H.P."/>
            <person name="Cantor M.N."/>
            <person name="Hua S.X."/>
        </authorList>
    </citation>
    <scope>NUCLEOTIDE SEQUENCE [LARGE SCALE GENOMIC DNA]</scope>
    <source>
        <strain evidence="2 3">LaAM-08-1</strain>
    </source>
</reference>
<sequence length="131" mass="14059">MTEPDTIAWARYATPPQNHAPGSDSEAKSTTSSSSSSRIEFKELGTPIPPHALIQTALSIQEEDDRDTTLFVVTGRSRRLAAENHREEAKEIMEVYGSVNTEVRKTIGDVAAAVAVAGCVAGLVVVQATEY</sequence>
<dbReference type="OrthoDB" id="2687058at2759"/>
<evidence type="ECO:0000313" key="3">
    <source>
        <dbReference type="Proteomes" id="UP000054477"/>
    </source>
</evidence>
<name>A0A0C9WPM7_9AGAR</name>
<proteinExistence type="predicted"/>
<dbReference type="EMBL" id="KN839670">
    <property type="protein sequence ID" value="KIJ89498.1"/>
    <property type="molecule type" value="Genomic_DNA"/>
</dbReference>
<gene>
    <name evidence="2" type="ORF">K443DRAFT_16053</name>
</gene>
<feature type="region of interest" description="Disordered" evidence="1">
    <location>
        <begin position="1"/>
        <end position="45"/>
    </location>
</feature>
<protein>
    <submittedName>
        <fullName evidence="2">Uncharacterized protein</fullName>
    </submittedName>
</protein>
<dbReference type="AlphaFoldDB" id="A0A0C9WPM7"/>
<evidence type="ECO:0000313" key="2">
    <source>
        <dbReference type="EMBL" id="KIJ89498.1"/>
    </source>
</evidence>